<evidence type="ECO:0000256" key="4">
    <source>
        <dbReference type="ARBA" id="ARBA00022692"/>
    </source>
</evidence>
<feature type="repeat" description="ANK" evidence="11">
    <location>
        <begin position="766"/>
        <end position="798"/>
    </location>
</feature>
<evidence type="ECO:0000256" key="14">
    <source>
        <dbReference type="SAM" id="Phobius"/>
    </source>
</evidence>
<feature type="repeat" description="ANK" evidence="11">
    <location>
        <begin position="455"/>
        <end position="488"/>
    </location>
</feature>
<dbReference type="RefSeq" id="XP_066911303.1">
    <property type="nucleotide sequence ID" value="XM_067055202.1"/>
</dbReference>
<evidence type="ECO:0000256" key="5">
    <source>
        <dbReference type="ARBA" id="ARBA00022737"/>
    </source>
</evidence>
<comment type="subcellular location">
    <subcellularLocation>
        <location evidence="1">Membrane</location>
        <topology evidence="1">Multi-pass membrane protein</topology>
    </subcellularLocation>
</comment>
<feature type="repeat" description="ANK" evidence="11">
    <location>
        <begin position="802"/>
        <end position="834"/>
    </location>
</feature>
<feature type="compositionally biased region" description="Basic and acidic residues" evidence="13">
    <location>
        <begin position="9"/>
        <end position="23"/>
    </location>
</feature>
<evidence type="ECO:0000256" key="6">
    <source>
        <dbReference type="ARBA" id="ARBA00022989"/>
    </source>
</evidence>
<evidence type="ECO:0000256" key="11">
    <source>
        <dbReference type="PROSITE-ProRule" id="PRU00023"/>
    </source>
</evidence>
<evidence type="ECO:0000256" key="7">
    <source>
        <dbReference type="ARBA" id="ARBA00023043"/>
    </source>
</evidence>
<feature type="repeat" description="ANK" evidence="11">
    <location>
        <begin position="150"/>
        <end position="182"/>
    </location>
</feature>
<keyword evidence="10" id="KW-0407">Ion channel</keyword>
<feature type="region of interest" description="Disordered" evidence="13">
    <location>
        <begin position="1"/>
        <end position="56"/>
    </location>
</feature>
<keyword evidence="8" id="KW-0406">Ion transport</keyword>
<evidence type="ECO:0000256" key="12">
    <source>
        <dbReference type="SAM" id="Coils"/>
    </source>
</evidence>
<dbReference type="GeneID" id="136798576"/>
<feature type="repeat" description="ANK" evidence="11">
    <location>
        <begin position="868"/>
        <end position="900"/>
    </location>
</feature>
<evidence type="ECO:0000313" key="17">
    <source>
        <dbReference type="Proteomes" id="UP000594262"/>
    </source>
</evidence>
<evidence type="ECO:0000256" key="3">
    <source>
        <dbReference type="ARBA" id="ARBA00022606"/>
    </source>
</evidence>
<dbReference type="InterPro" id="IPR005821">
    <property type="entry name" value="Ion_trans_dom"/>
</dbReference>
<feature type="repeat" description="ANK" evidence="11">
    <location>
        <begin position="489"/>
        <end position="521"/>
    </location>
</feature>
<dbReference type="Gene3D" id="1.10.287.70">
    <property type="match status" value="1"/>
</dbReference>
<feature type="transmembrane region" description="Helical" evidence="14">
    <location>
        <begin position="1282"/>
        <end position="1305"/>
    </location>
</feature>
<proteinExistence type="predicted"/>
<feature type="compositionally biased region" description="Polar residues" evidence="13">
    <location>
        <begin position="28"/>
        <end position="56"/>
    </location>
</feature>
<protein>
    <recommendedName>
        <fullName evidence="15">Ion transport domain-containing protein</fullName>
    </recommendedName>
</protein>
<reference evidence="16" key="1">
    <citation type="submission" date="2021-01" db="UniProtKB">
        <authorList>
            <consortium name="EnsemblMetazoa"/>
        </authorList>
    </citation>
    <scope>IDENTIFICATION</scope>
</reference>
<dbReference type="InterPro" id="IPR052076">
    <property type="entry name" value="TRP_cation_channel"/>
</dbReference>
<dbReference type="OrthoDB" id="1661883at2759"/>
<keyword evidence="5" id="KW-0677">Repeat</keyword>
<feature type="repeat" description="ANK" evidence="11">
    <location>
        <begin position="598"/>
        <end position="630"/>
    </location>
</feature>
<dbReference type="PANTHER" id="PTHR47143">
    <property type="entry name" value="TRANSIENT RECEPTOR POTENTIAL CATION CHANNEL PROTEIN PAINLESS"/>
    <property type="match status" value="1"/>
</dbReference>
<dbReference type="Pfam" id="PF00023">
    <property type="entry name" value="Ank"/>
    <property type="match status" value="2"/>
</dbReference>
<evidence type="ECO:0000256" key="10">
    <source>
        <dbReference type="ARBA" id="ARBA00023303"/>
    </source>
</evidence>
<sequence length="1503" mass="169357">MSGNPFSRTDSKEKSMGYGEGDHLLPLQTLTYKRQRSNSTPGDFNRTSTDTSNEDLTFQRDDGAYATNQLTLERMLNPSVFFSSIRETKKKRGAGPLQLGGLGGTGGAGLRTTPLISLHQAARDGQINIVRQHIQSLSKDRKKLNRKDQENSTALHYAVRYGHFNIVKLLVENGANVNVNGEYGATPLHYAARYVFKPSKTPAATPHETPLTSPAIRKSARGFKNLISNRRLSVVRKEDMPKVRQKGGNSPFQRSLRNLLGKAIIGNKKQCEVPLVPKLDNQTIHKSLEQIQPNLLTPHNHSELSQTQSNMELQSLFRRQQASTDDIGQSKPPSLEMNISETPVVIIGDSSKEMSDDVMSIDALIIPEIKNLTTSDDEIPSMKASKSLPEIADEANNIRKTQSEANFDTNGVNNDSSTRFKVMRLLNVPEARLKEESILIYLLEQKANVNAKDYYGSTPLHFASMRGNVTAARHLLNVKTIDIEAKDRTQMTALHSAASNGSYEVCDLLLQHGADIRCRDEEDMTPLHFASMEGHVDIVELLFDVGEKQGGYTMLAKMIMDQDRDDQTALHLAVENGHCDIVKLCISKGANVNFVKTNMNTPLHIACTSGEEGIVQTLVESEADIEAKNVLQETPLHRAALFNRINIVRYLLDRDAEIDCRDKDKKTPLMNAVRKDNVETVKLLLQRGADIKVKDAADKTSLYVAAEEDCWDVINIIRKIPQSSSLLEEFDKNENTPLHIASTKGHIKAVEVLLSMGSLIDAKNDQNLTPLHLASKYGRSRIVRLLLEESGTHNIVNDEDDASNTPLHLAALEGHENVLSILLEKGAAVDARNAMLWTPLDCAASRGWTWCAENLLDADSLIDPTDKAKTTPLHLASKEGHVDMIKLLISRKAVITRKDHLGRNCLDWAIENNQRDAALAILDCEQWKNALRNCTAEGNKVTTPMRKLIKKLPDVAEKVFDKCIKGNGLPVEHPQYEISCSYEFLEDSFTEWGPSVFDFKALEIKKQHVVHNANSNVTMDTQKKSYCHMIGRKLHLPGYVKKQTERKRNHPLKFMVQNERTKLLCHPLVTYLLRHKWRSLGRYFYYSKLFLYIIYLFFLTGFALNIITDKYECLNSNSTLSSNTTTPNSSGQTSYDKNVISAAQFAPYGDCICVQVFNVLYENKPSAKSRQFFVGYGKHIVLFLAVFSLIIEFAKLISQLHQYFLPHCVVEFTSYILSILYVIESFAYNGAPIEIMSRCTDWQRSLGAITVWLSWINLVLFMRKFPKLGIYVVMFTDILKTFAQFFTVFALFVISFGLGFHMMLYEQRPRAFSTPLRAILKTTMGMLGEFEYDTVFNDDYNPLPTAWVIYVAYLIVCCIIVMNLLVGLAVDDIKGVQEQAALKRLAMQVDLTLDVEKALPLSIQNKLIKTEELIYPNIDKGWSFWSFWSVKSPTQALKSQVIRSHETTSGKNLDMRENMKNLRNKMKTLEAQNNRIESMLNAIILHHDIKMPAEIAAHHSKSS</sequence>
<evidence type="ECO:0000256" key="2">
    <source>
        <dbReference type="ARBA" id="ARBA00022448"/>
    </source>
</evidence>
<organism evidence="16 17">
    <name type="scientific">Clytia hemisphaerica</name>
    <dbReference type="NCBI Taxonomy" id="252671"/>
    <lineage>
        <taxon>Eukaryota</taxon>
        <taxon>Metazoa</taxon>
        <taxon>Cnidaria</taxon>
        <taxon>Hydrozoa</taxon>
        <taxon>Hydroidolina</taxon>
        <taxon>Leptothecata</taxon>
        <taxon>Obeliida</taxon>
        <taxon>Clytiidae</taxon>
        <taxon>Clytia</taxon>
    </lineage>
</organism>
<name>A0A7M5XEK8_9CNID</name>
<dbReference type="GO" id="GO:0005216">
    <property type="term" value="F:monoatomic ion channel activity"/>
    <property type="evidence" value="ECO:0007669"/>
    <property type="project" value="InterPro"/>
</dbReference>
<dbReference type="SUPFAM" id="SSF48403">
    <property type="entry name" value="Ankyrin repeat"/>
    <property type="match status" value="2"/>
</dbReference>
<dbReference type="Gene3D" id="1.25.40.20">
    <property type="entry name" value="Ankyrin repeat-containing domain"/>
    <property type="match status" value="6"/>
</dbReference>
<feature type="transmembrane region" description="Helical" evidence="14">
    <location>
        <begin position="1083"/>
        <end position="1107"/>
    </location>
</feature>
<dbReference type="Pfam" id="PF12796">
    <property type="entry name" value="Ank_2"/>
    <property type="match status" value="6"/>
</dbReference>
<evidence type="ECO:0000313" key="16">
    <source>
        <dbReference type="EnsemblMetazoa" id="CLYHEMP021710.1"/>
    </source>
</evidence>
<feature type="coiled-coil region" evidence="12">
    <location>
        <begin position="1452"/>
        <end position="1482"/>
    </location>
</feature>
<evidence type="ECO:0000256" key="13">
    <source>
        <dbReference type="SAM" id="MobiDB-lite"/>
    </source>
</evidence>
<dbReference type="EnsemblMetazoa" id="CLYHEMT021710.1">
    <property type="protein sequence ID" value="CLYHEMP021710.1"/>
    <property type="gene ID" value="CLYHEMG021710"/>
</dbReference>
<keyword evidence="12" id="KW-0175">Coiled coil</keyword>
<dbReference type="Pfam" id="PF00520">
    <property type="entry name" value="Ion_trans"/>
    <property type="match status" value="1"/>
</dbReference>
<dbReference type="Proteomes" id="UP000594262">
    <property type="component" value="Unplaced"/>
</dbReference>
<feature type="transmembrane region" description="Helical" evidence="14">
    <location>
        <begin position="1347"/>
        <end position="1370"/>
    </location>
</feature>
<feature type="repeat" description="ANK" evidence="11">
    <location>
        <begin position="522"/>
        <end position="546"/>
    </location>
</feature>
<feature type="transmembrane region" description="Helical" evidence="14">
    <location>
        <begin position="1243"/>
        <end position="1261"/>
    </location>
</feature>
<keyword evidence="6 14" id="KW-1133">Transmembrane helix</keyword>
<feature type="domain" description="Ion transport" evidence="15">
    <location>
        <begin position="1172"/>
        <end position="1380"/>
    </location>
</feature>
<keyword evidence="2" id="KW-0813">Transport</keyword>
<keyword evidence="9 14" id="KW-0472">Membrane</keyword>
<feature type="repeat" description="ANK" evidence="11">
    <location>
        <begin position="565"/>
        <end position="597"/>
    </location>
</feature>
<dbReference type="PROSITE" id="PS50088">
    <property type="entry name" value="ANK_REPEAT"/>
    <property type="match status" value="12"/>
</dbReference>
<feature type="repeat" description="ANK" evidence="11">
    <location>
        <begin position="664"/>
        <end position="696"/>
    </location>
</feature>
<dbReference type="PANTHER" id="PTHR47143:SF3">
    <property type="entry name" value="PWWP DOMAIN-CONTAINING PROTEIN"/>
    <property type="match status" value="1"/>
</dbReference>
<dbReference type="PROSITE" id="PS50297">
    <property type="entry name" value="ANK_REP_REGION"/>
    <property type="match status" value="12"/>
</dbReference>
<evidence type="ECO:0000259" key="15">
    <source>
        <dbReference type="Pfam" id="PF00520"/>
    </source>
</evidence>
<dbReference type="InterPro" id="IPR036770">
    <property type="entry name" value="Ankyrin_rpt-contain_sf"/>
</dbReference>
<keyword evidence="7 11" id="KW-0040">ANK repeat</keyword>
<feature type="transmembrane region" description="Helical" evidence="14">
    <location>
        <begin position="1173"/>
        <end position="1191"/>
    </location>
</feature>
<dbReference type="PRINTS" id="PR01415">
    <property type="entry name" value="ANKYRIN"/>
</dbReference>
<feature type="repeat" description="ANK" evidence="11">
    <location>
        <begin position="733"/>
        <end position="765"/>
    </location>
</feature>
<accession>A0A7M5XEK8</accession>
<evidence type="ECO:0000256" key="9">
    <source>
        <dbReference type="ARBA" id="ARBA00023136"/>
    </source>
</evidence>
<feature type="repeat" description="ANK" evidence="11">
    <location>
        <begin position="631"/>
        <end position="663"/>
    </location>
</feature>
<keyword evidence="3" id="KW-0716">Sensory transduction</keyword>
<dbReference type="InterPro" id="IPR002110">
    <property type="entry name" value="Ankyrin_rpt"/>
</dbReference>
<evidence type="ECO:0000256" key="1">
    <source>
        <dbReference type="ARBA" id="ARBA00004141"/>
    </source>
</evidence>
<dbReference type="GO" id="GO:1902495">
    <property type="term" value="C:transmembrane transporter complex"/>
    <property type="evidence" value="ECO:0007669"/>
    <property type="project" value="TreeGrafter"/>
</dbReference>
<keyword evidence="17" id="KW-1185">Reference proteome</keyword>
<dbReference type="SMART" id="SM00248">
    <property type="entry name" value="ANK"/>
    <property type="match status" value="15"/>
</dbReference>
<evidence type="ECO:0000256" key="8">
    <source>
        <dbReference type="ARBA" id="ARBA00023065"/>
    </source>
</evidence>
<keyword evidence="4 14" id="KW-0812">Transmembrane</keyword>